<dbReference type="PANTHER" id="PTHR13817">
    <property type="entry name" value="TITIN"/>
    <property type="match status" value="1"/>
</dbReference>
<keyword evidence="4" id="KW-1185">Reference proteome</keyword>
<keyword evidence="1" id="KW-0677">Repeat</keyword>
<dbReference type="GO" id="GO:0005509">
    <property type="term" value="F:calcium ion binding"/>
    <property type="evidence" value="ECO:0007669"/>
    <property type="project" value="InterPro"/>
</dbReference>
<dbReference type="KEGG" id="sre:PTSG_01688"/>
<dbReference type="OrthoDB" id="14563at2759"/>
<name>F2TYN5_SALR5</name>
<feature type="domain" description="Fibronectin type-III" evidence="2">
    <location>
        <begin position="477"/>
        <end position="595"/>
    </location>
</feature>
<dbReference type="RefSeq" id="XP_004997666.1">
    <property type="nucleotide sequence ID" value="XM_004997609.1"/>
</dbReference>
<dbReference type="PANTHER" id="PTHR13817:SF166">
    <property type="entry name" value="NEURONAL IGCAM-RELATED"/>
    <property type="match status" value="1"/>
</dbReference>
<sequence>MTLDEPSNLARVDGDILVRDNTVLLDVDALASLQSYGGSWVIANNSNLCFIGPFLLENIASLEVNSDSEEFPDVMLARDDCPAERADTDGDGVFDDKDNCPRVFNPQQRDSDSNGIGDVCDCNEGSDAFCANGGTCVQDAQARHYIVYPVPQMQVEHSALFQQQPVRVSSVAFTQPYLLLPGTNPEVVTDSATTDTVTTRLSAAWASLQAEEDVDVPRQPAHDVVATLLSASTVWFDAPHVRVHLQARDASFNMRTAATTVSITLSARVDTDGDGTKKDVSVQAWCEMSAASSGCIAWTSVPQSWFPLENSDGTPAAMRAVTVAYGIGASLSASAFMQELHEDMILDPDAPSTLNVTSAAPTSATAAWPRPHGNFAPIDYYTLDIRLHNTTDAWLPVTCANTSFPPGDTRTPLPHNQCRYLDHEPASMDELATPLHATITGLLPFTAYDVRVRAVHGRGVSGFTTAGVVTAEDVPSRPAAPLVLEVRQRAVRVNINAPTPANGRIVAYDVQIVETRMETPGRRPLTRIITLPTNGDTTTTNNNNTTTNATINTNAREYTSSDLRPATPYNVSVRGVTSAVAGPFSAPALVTTLPAAR</sequence>
<dbReference type="Gene3D" id="4.10.1080.10">
    <property type="entry name" value="TSP type-3 repeat"/>
    <property type="match status" value="1"/>
</dbReference>
<dbReference type="SUPFAM" id="SSF49265">
    <property type="entry name" value="Fibronectin type III"/>
    <property type="match status" value="1"/>
</dbReference>
<dbReference type="InterPro" id="IPR036116">
    <property type="entry name" value="FN3_sf"/>
</dbReference>
<reference evidence="3" key="1">
    <citation type="submission" date="2009-08" db="EMBL/GenBank/DDBJ databases">
        <title>Annotation of Salpingoeca rosetta.</title>
        <authorList>
            <consortium name="The Broad Institute Genome Sequencing Platform"/>
            <person name="Russ C."/>
            <person name="Cuomo C."/>
            <person name="Burger G."/>
            <person name="Gray M.W."/>
            <person name="Holland P.W.H."/>
            <person name="King N."/>
            <person name="Lang F.B.F."/>
            <person name="Roger A.J."/>
            <person name="Ruiz-Trillo I."/>
            <person name="Young S.K."/>
            <person name="Zeng Q."/>
            <person name="Gargeya S."/>
            <person name="Alvarado L."/>
            <person name="Berlin A."/>
            <person name="Chapman S.B."/>
            <person name="Chen Z."/>
            <person name="Freedman E."/>
            <person name="Gellesch M."/>
            <person name="Goldberg J."/>
            <person name="Griggs A."/>
            <person name="Gujja S."/>
            <person name="Heilman E."/>
            <person name="Heiman D."/>
            <person name="Howarth C."/>
            <person name="Mehta T."/>
            <person name="Neiman D."/>
            <person name="Pearson M."/>
            <person name="Roberts A."/>
            <person name="Saif S."/>
            <person name="Shea T."/>
            <person name="Shenoy N."/>
            <person name="Sisk P."/>
            <person name="Stolte C."/>
            <person name="Sykes S."/>
            <person name="White J."/>
            <person name="Yandava C."/>
            <person name="Haas B."/>
            <person name="Nusbaum C."/>
            <person name="Birren B."/>
        </authorList>
    </citation>
    <scope>NUCLEOTIDE SEQUENCE [LARGE SCALE GENOMIC DNA]</scope>
    <source>
        <strain evidence="3">ATCC 50818</strain>
    </source>
</reference>
<dbReference type="GeneID" id="16078263"/>
<dbReference type="Gene3D" id="2.60.40.10">
    <property type="entry name" value="Immunoglobulins"/>
    <property type="match status" value="2"/>
</dbReference>
<dbReference type="STRING" id="946362.F2TYN5"/>
<proteinExistence type="predicted"/>
<dbReference type="InterPro" id="IPR003961">
    <property type="entry name" value="FN3_dom"/>
</dbReference>
<organism evidence="4">
    <name type="scientific">Salpingoeca rosetta (strain ATCC 50818 / BSB-021)</name>
    <dbReference type="NCBI Taxonomy" id="946362"/>
    <lineage>
        <taxon>Eukaryota</taxon>
        <taxon>Choanoflagellata</taxon>
        <taxon>Craspedida</taxon>
        <taxon>Salpingoecidae</taxon>
        <taxon>Salpingoeca</taxon>
    </lineage>
</organism>
<dbReference type="Proteomes" id="UP000007799">
    <property type="component" value="Unassembled WGS sequence"/>
</dbReference>
<accession>F2TYN5</accession>
<feature type="domain" description="Fibronectin type-III" evidence="2">
    <location>
        <begin position="350"/>
        <end position="474"/>
    </location>
</feature>
<dbReference type="Pfam" id="PF00041">
    <property type="entry name" value="fn3"/>
    <property type="match status" value="2"/>
</dbReference>
<dbReference type="CDD" id="cd00063">
    <property type="entry name" value="FN3"/>
    <property type="match status" value="2"/>
</dbReference>
<dbReference type="SUPFAM" id="SSF103647">
    <property type="entry name" value="TSP type-3 repeat"/>
    <property type="match status" value="1"/>
</dbReference>
<evidence type="ECO:0000259" key="2">
    <source>
        <dbReference type="PROSITE" id="PS50853"/>
    </source>
</evidence>
<dbReference type="EMBL" id="GL832957">
    <property type="protein sequence ID" value="EGD78709.1"/>
    <property type="molecule type" value="Genomic_DNA"/>
</dbReference>
<protein>
    <recommendedName>
        <fullName evidence="2">Fibronectin type-III domain-containing protein</fullName>
    </recommendedName>
</protein>
<dbReference type="PROSITE" id="PS50853">
    <property type="entry name" value="FN3"/>
    <property type="match status" value="2"/>
</dbReference>
<dbReference type="AlphaFoldDB" id="F2TYN5"/>
<dbReference type="InParanoid" id="F2TYN5"/>
<dbReference type="InterPro" id="IPR028974">
    <property type="entry name" value="TSP_type-3_rpt"/>
</dbReference>
<gene>
    <name evidence="3" type="ORF">PTSG_01688</name>
</gene>
<dbReference type="InterPro" id="IPR013783">
    <property type="entry name" value="Ig-like_fold"/>
</dbReference>
<evidence type="ECO:0000256" key="1">
    <source>
        <dbReference type="ARBA" id="ARBA00022737"/>
    </source>
</evidence>
<evidence type="ECO:0000313" key="4">
    <source>
        <dbReference type="Proteomes" id="UP000007799"/>
    </source>
</evidence>
<dbReference type="SMART" id="SM00060">
    <property type="entry name" value="FN3"/>
    <property type="match status" value="2"/>
</dbReference>
<evidence type="ECO:0000313" key="3">
    <source>
        <dbReference type="EMBL" id="EGD78709.1"/>
    </source>
</evidence>
<dbReference type="InterPro" id="IPR050964">
    <property type="entry name" value="Striated_Muscle_Regulatory"/>
</dbReference>